<dbReference type="AlphaFoldDB" id="A0A0D0DE88"/>
<evidence type="ECO:0000313" key="2">
    <source>
        <dbReference type="Proteomes" id="UP000054538"/>
    </source>
</evidence>
<protein>
    <submittedName>
        <fullName evidence="1">Uncharacterized protein</fullName>
    </submittedName>
</protein>
<organism evidence="1 2">
    <name type="scientific">Paxillus rubicundulus Ve08.2h10</name>
    <dbReference type="NCBI Taxonomy" id="930991"/>
    <lineage>
        <taxon>Eukaryota</taxon>
        <taxon>Fungi</taxon>
        <taxon>Dikarya</taxon>
        <taxon>Basidiomycota</taxon>
        <taxon>Agaricomycotina</taxon>
        <taxon>Agaricomycetes</taxon>
        <taxon>Agaricomycetidae</taxon>
        <taxon>Boletales</taxon>
        <taxon>Paxilineae</taxon>
        <taxon>Paxillaceae</taxon>
        <taxon>Paxillus</taxon>
    </lineage>
</organism>
<dbReference type="Proteomes" id="UP000054538">
    <property type="component" value="Unassembled WGS sequence"/>
</dbReference>
<reference evidence="1 2" key="1">
    <citation type="submission" date="2014-04" db="EMBL/GenBank/DDBJ databases">
        <authorList>
            <consortium name="DOE Joint Genome Institute"/>
            <person name="Kuo A."/>
            <person name="Kohler A."/>
            <person name="Jargeat P."/>
            <person name="Nagy L.G."/>
            <person name="Floudas D."/>
            <person name="Copeland A."/>
            <person name="Barry K.W."/>
            <person name="Cichocki N."/>
            <person name="Veneault-Fourrey C."/>
            <person name="LaButti K."/>
            <person name="Lindquist E.A."/>
            <person name="Lipzen A."/>
            <person name="Lundell T."/>
            <person name="Morin E."/>
            <person name="Murat C."/>
            <person name="Sun H."/>
            <person name="Tunlid A."/>
            <person name="Henrissat B."/>
            <person name="Grigoriev I.V."/>
            <person name="Hibbett D.S."/>
            <person name="Martin F."/>
            <person name="Nordberg H.P."/>
            <person name="Cantor M.N."/>
            <person name="Hua S.X."/>
        </authorList>
    </citation>
    <scope>NUCLEOTIDE SEQUENCE [LARGE SCALE GENOMIC DNA]</scope>
    <source>
        <strain evidence="1 2">Ve08.2h10</strain>
    </source>
</reference>
<name>A0A0D0DE88_9AGAM</name>
<gene>
    <name evidence="1" type="ORF">PAXRUDRAFT_469954</name>
</gene>
<reference evidence="2" key="2">
    <citation type="submission" date="2015-01" db="EMBL/GenBank/DDBJ databases">
        <title>Evolutionary Origins and Diversification of the Mycorrhizal Mutualists.</title>
        <authorList>
            <consortium name="DOE Joint Genome Institute"/>
            <consortium name="Mycorrhizal Genomics Consortium"/>
            <person name="Kohler A."/>
            <person name="Kuo A."/>
            <person name="Nagy L.G."/>
            <person name="Floudas D."/>
            <person name="Copeland A."/>
            <person name="Barry K.W."/>
            <person name="Cichocki N."/>
            <person name="Veneault-Fourrey C."/>
            <person name="LaButti K."/>
            <person name="Lindquist E.A."/>
            <person name="Lipzen A."/>
            <person name="Lundell T."/>
            <person name="Morin E."/>
            <person name="Murat C."/>
            <person name="Riley R."/>
            <person name="Ohm R."/>
            <person name="Sun H."/>
            <person name="Tunlid A."/>
            <person name="Henrissat B."/>
            <person name="Grigoriev I.V."/>
            <person name="Hibbett D.S."/>
            <person name="Martin F."/>
        </authorList>
    </citation>
    <scope>NUCLEOTIDE SEQUENCE [LARGE SCALE GENOMIC DNA]</scope>
    <source>
        <strain evidence="2">Ve08.2h10</strain>
    </source>
</reference>
<proteinExistence type="predicted"/>
<evidence type="ECO:0000313" key="1">
    <source>
        <dbReference type="EMBL" id="KIK75790.1"/>
    </source>
</evidence>
<dbReference type="EMBL" id="KN827864">
    <property type="protein sequence ID" value="KIK75790.1"/>
    <property type="molecule type" value="Genomic_DNA"/>
</dbReference>
<dbReference type="InParanoid" id="A0A0D0DE88"/>
<dbReference type="HOGENOM" id="CLU_2347354_0_0_1"/>
<keyword evidence="2" id="KW-1185">Reference proteome</keyword>
<sequence>MWTFKHYHTRSRASCACFPHTSQAQTFPHTTRISTKHCISLISRKLSFLLPFPDSTCPLTSEGSFLLPFSSLIIQKSCPFSLLYHHLSNSTTSPSSS</sequence>
<accession>A0A0D0DE88</accession>